<dbReference type="InterPro" id="IPR011251">
    <property type="entry name" value="Luciferase-like_dom"/>
</dbReference>
<name>A0ABS1U4X3_9PROT</name>
<keyword evidence="3" id="KW-0560">Oxidoreductase</keyword>
<dbReference type="RefSeq" id="WP_202832959.1">
    <property type="nucleotide sequence ID" value="NZ_JAETWB010000008.1"/>
</dbReference>
<evidence type="ECO:0000256" key="2">
    <source>
        <dbReference type="ARBA" id="ARBA00022643"/>
    </source>
</evidence>
<dbReference type="EMBL" id="JAETWB010000008">
    <property type="protein sequence ID" value="MBL6079709.1"/>
    <property type="molecule type" value="Genomic_DNA"/>
</dbReference>
<reference evidence="6 7" key="1">
    <citation type="submission" date="2021-01" db="EMBL/GenBank/DDBJ databases">
        <title>Belnapia mucosa sp. nov. and Belnapia arida sp. nov., isolated from the Tabernas Desert (Almeria, Spain).</title>
        <authorList>
            <person name="Molina-Menor E."/>
            <person name="Vidal-Verdu A."/>
            <person name="Calonge A."/>
            <person name="Satari L."/>
            <person name="Pereto J."/>
            <person name="Porcar M."/>
        </authorList>
    </citation>
    <scope>NUCLEOTIDE SEQUENCE [LARGE SCALE GENOMIC DNA]</scope>
    <source>
        <strain evidence="6 7">T18</strain>
    </source>
</reference>
<dbReference type="SUPFAM" id="SSF51679">
    <property type="entry name" value="Bacterial luciferase-like"/>
    <property type="match status" value="1"/>
</dbReference>
<evidence type="ECO:0000313" key="6">
    <source>
        <dbReference type="EMBL" id="MBL6079709.1"/>
    </source>
</evidence>
<evidence type="ECO:0000313" key="7">
    <source>
        <dbReference type="Proteomes" id="UP000660885"/>
    </source>
</evidence>
<sequence>MTHPLEFIGMIAHRAQSEIHPPQGPVVDPGYIRRFAQAHEAAGFDRILVAWGSTSPDALLVASHAAAGTERIGFMVAHRPGFIAPTLAARQFATFDQLTGGRAAIHVISGGSPTEQRKDGDWLDHGQRYARSEEYTTLLKRLWTESKPFDHEGTYYRFEGGFSEVKPVQRPHIPVFFGGSSDVAIDIAGRIADVYAFWGETLDQARETIGRVRASVARAGRDPASVRFSMSFRPVLGASDEAAWARADRIIARIRELRADAVGGGGPKPQSVGSQRLLEAAKGGRVRDTRLWTEVAAAVGAGANTTGLVGTAEGIAETLADYHALGVTTFLIRGFDPLKDAEAYGRELLPATRAAIAARGGLAAAAE</sequence>
<keyword evidence="1" id="KW-0285">Flavoprotein</keyword>
<evidence type="ECO:0000256" key="3">
    <source>
        <dbReference type="ARBA" id="ARBA00023002"/>
    </source>
</evidence>
<feature type="domain" description="Luciferase-like" evidence="5">
    <location>
        <begin position="6"/>
        <end position="328"/>
    </location>
</feature>
<dbReference type="InterPro" id="IPR050172">
    <property type="entry name" value="SsuD_RutA_monooxygenase"/>
</dbReference>
<dbReference type="InterPro" id="IPR036661">
    <property type="entry name" value="Luciferase-like_sf"/>
</dbReference>
<proteinExistence type="predicted"/>
<gene>
    <name evidence="6" type="ORF">JMJ56_16950</name>
</gene>
<dbReference type="CDD" id="cd01094">
    <property type="entry name" value="Alkanesulfonate_monoxygenase"/>
    <property type="match status" value="1"/>
</dbReference>
<dbReference type="Pfam" id="PF00296">
    <property type="entry name" value="Bac_luciferase"/>
    <property type="match status" value="1"/>
</dbReference>
<keyword evidence="4" id="KW-0503">Monooxygenase</keyword>
<dbReference type="PANTHER" id="PTHR42847:SF9">
    <property type="entry name" value="BLL6451 PROTEIN"/>
    <property type="match status" value="1"/>
</dbReference>
<dbReference type="Proteomes" id="UP000660885">
    <property type="component" value="Unassembled WGS sequence"/>
</dbReference>
<protein>
    <submittedName>
        <fullName evidence="6">LLM class flavin-dependent oxidoreductase</fullName>
    </submittedName>
</protein>
<dbReference type="PANTHER" id="PTHR42847">
    <property type="entry name" value="ALKANESULFONATE MONOOXYGENASE"/>
    <property type="match status" value="1"/>
</dbReference>
<evidence type="ECO:0000259" key="5">
    <source>
        <dbReference type="Pfam" id="PF00296"/>
    </source>
</evidence>
<dbReference type="Gene3D" id="3.20.20.30">
    <property type="entry name" value="Luciferase-like domain"/>
    <property type="match status" value="1"/>
</dbReference>
<accession>A0ABS1U4X3</accession>
<organism evidence="6 7">
    <name type="scientific">Belnapia arida</name>
    <dbReference type="NCBI Taxonomy" id="2804533"/>
    <lineage>
        <taxon>Bacteria</taxon>
        <taxon>Pseudomonadati</taxon>
        <taxon>Pseudomonadota</taxon>
        <taxon>Alphaproteobacteria</taxon>
        <taxon>Acetobacterales</taxon>
        <taxon>Roseomonadaceae</taxon>
        <taxon>Belnapia</taxon>
    </lineage>
</organism>
<keyword evidence="2" id="KW-0288">FMN</keyword>
<keyword evidence="7" id="KW-1185">Reference proteome</keyword>
<evidence type="ECO:0000256" key="4">
    <source>
        <dbReference type="ARBA" id="ARBA00023033"/>
    </source>
</evidence>
<comment type="caution">
    <text evidence="6">The sequence shown here is derived from an EMBL/GenBank/DDBJ whole genome shotgun (WGS) entry which is preliminary data.</text>
</comment>
<evidence type="ECO:0000256" key="1">
    <source>
        <dbReference type="ARBA" id="ARBA00022630"/>
    </source>
</evidence>